<dbReference type="InterPro" id="IPR013324">
    <property type="entry name" value="RNA_pol_sigma_r3/r4-like"/>
</dbReference>
<evidence type="ECO:0000256" key="1">
    <source>
        <dbReference type="ARBA" id="ARBA00010641"/>
    </source>
</evidence>
<evidence type="ECO:0000259" key="6">
    <source>
        <dbReference type="Pfam" id="PF04542"/>
    </source>
</evidence>
<evidence type="ECO:0000313" key="10">
    <source>
        <dbReference type="Proteomes" id="UP000186919"/>
    </source>
</evidence>
<feature type="domain" description="RNA polymerase sigma-70 region 2" evidence="6">
    <location>
        <begin position="12"/>
        <end position="77"/>
    </location>
</feature>
<dbReference type="InterPro" id="IPR046531">
    <property type="entry name" value="DUF6596"/>
</dbReference>
<feature type="domain" description="DUF6596" evidence="8">
    <location>
        <begin position="177"/>
        <end position="277"/>
    </location>
</feature>
<dbReference type="PANTHER" id="PTHR47756:SF2">
    <property type="entry name" value="BLL6612 PROTEIN"/>
    <property type="match status" value="1"/>
</dbReference>
<evidence type="ECO:0000259" key="7">
    <source>
        <dbReference type="Pfam" id="PF08281"/>
    </source>
</evidence>
<evidence type="ECO:0000259" key="8">
    <source>
        <dbReference type="Pfam" id="PF20239"/>
    </source>
</evidence>
<proteinExistence type="inferred from homology"/>
<evidence type="ECO:0000256" key="3">
    <source>
        <dbReference type="ARBA" id="ARBA00023082"/>
    </source>
</evidence>
<dbReference type="InterPro" id="IPR013249">
    <property type="entry name" value="RNA_pol_sigma70_r4_t2"/>
</dbReference>
<dbReference type="InterPro" id="IPR014284">
    <property type="entry name" value="RNA_pol_sigma-70_dom"/>
</dbReference>
<keyword evidence="3" id="KW-0731">Sigma factor</keyword>
<keyword evidence="2" id="KW-0805">Transcription regulation</keyword>
<evidence type="ECO:0000256" key="2">
    <source>
        <dbReference type="ARBA" id="ARBA00023015"/>
    </source>
</evidence>
<accession>A0A179VIG0</accession>
<keyword evidence="4" id="KW-0238">DNA-binding</keyword>
<dbReference type="GO" id="GO:0016987">
    <property type="term" value="F:sigma factor activity"/>
    <property type="evidence" value="ECO:0007669"/>
    <property type="project" value="UniProtKB-KW"/>
</dbReference>
<dbReference type="SUPFAM" id="SSF88659">
    <property type="entry name" value="Sigma3 and sigma4 domains of RNA polymerase sigma factors"/>
    <property type="match status" value="1"/>
</dbReference>
<protein>
    <submittedName>
        <fullName evidence="9">RNA polymerase subunit sigma-24</fullName>
    </submittedName>
</protein>
<dbReference type="PANTHER" id="PTHR47756">
    <property type="entry name" value="BLL6612 PROTEIN-RELATED"/>
    <property type="match status" value="1"/>
</dbReference>
<dbReference type="RefSeq" id="WP_064627196.1">
    <property type="nucleotide sequence ID" value="NZ_LQYE01000001.1"/>
</dbReference>
<dbReference type="InterPro" id="IPR007627">
    <property type="entry name" value="RNA_pol_sigma70_r2"/>
</dbReference>
<dbReference type="GO" id="GO:0006352">
    <property type="term" value="P:DNA-templated transcription initiation"/>
    <property type="evidence" value="ECO:0007669"/>
    <property type="project" value="InterPro"/>
</dbReference>
<gene>
    <name evidence="9" type="ORF">AWB85_01255</name>
</gene>
<keyword evidence="5" id="KW-0804">Transcription</keyword>
<dbReference type="Pfam" id="PF20239">
    <property type="entry name" value="DUF6596"/>
    <property type="match status" value="1"/>
</dbReference>
<comment type="caution">
    <text evidence="9">The sequence shown here is derived from an EMBL/GenBank/DDBJ whole genome shotgun (WGS) entry which is preliminary data.</text>
</comment>
<dbReference type="GO" id="GO:0003677">
    <property type="term" value="F:DNA binding"/>
    <property type="evidence" value="ECO:0007669"/>
    <property type="project" value="UniProtKB-KW"/>
</dbReference>
<dbReference type="NCBIfam" id="TIGR02937">
    <property type="entry name" value="sigma70-ECF"/>
    <property type="match status" value="1"/>
</dbReference>
<reference evidence="9 10" key="1">
    <citation type="submission" date="2016-01" db="EMBL/GenBank/DDBJ databases">
        <title>Mycobacterium immunogenum strain CD11_6 genome sequencing and assembly.</title>
        <authorList>
            <person name="Kaur G."/>
            <person name="Nair G.R."/>
            <person name="Mayilraj S."/>
        </authorList>
    </citation>
    <scope>NUCLEOTIDE SEQUENCE [LARGE SCALE GENOMIC DNA]</scope>
    <source>
        <strain evidence="9 10">CD11-6</strain>
    </source>
</reference>
<evidence type="ECO:0000313" key="9">
    <source>
        <dbReference type="EMBL" id="OAT70056.1"/>
    </source>
</evidence>
<dbReference type="Gene3D" id="1.10.1740.10">
    <property type="match status" value="1"/>
</dbReference>
<dbReference type="Proteomes" id="UP000186919">
    <property type="component" value="Unassembled WGS sequence"/>
</dbReference>
<dbReference type="InterPro" id="IPR011990">
    <property type="entry name" value="TPR-like_helical_dom_sf"/>
</dbReference>
<organism evidence="9 10">
    <name type="scientific">Mycobacteroides immunogenum</name>
    <dbReference type="NCBI Taxonomy" id="83262"/>
    <lineage>
        <taxon>Bacteria</taxon>
        <taxon>Bacillati</taxon>
        <taxon>Actinomycetota</taxon>
        <taxon>Actinomycetes</taxon>
        <taxon>Mycobacteriales</taxon>
        <taxon>Mycobacteriaceae</taxon>
        <taxon>Mycobacteroides</taxon>
    </lineage>
</organism>
<feature type="domain" description="RNA polymerase sigma factor 70 region 4 type 2" evidence="7">
    <location>
        <begin position="108"/>
        <end position="159"/>
    </location>
</feature>
<dbReference type="InterPro" id="IPR036388">
    <property type="entry name" value="WH-like_DNA-bd_sf"/>
</dbReference>
<comment type="similarity">
    <text evidence="1">Belongs to the sigma-70 factor family. ECF subfamily.</text>
</comment>
<evidence type="ECO:0000256" key="5">
    <source>
        <dbReference type="ARBA" id="ARBA00023163"/>
    </source>
</evidence>
<sequence>MAHDEIGRIFREEHGRTVATLIRYFGSIDIAEDAVQEAFEVALATWPPDGIPPNPGAWITTTARNRGIDKLRRDRRRDELSREASAFAEPQQELEDVGPVRDDRLRLIFTCCHPALAQEAQVALTLRLLGGLTTGEIANAYLVSESTMAARITRAKKKIASAGIPYRVPADHDLPDRLTSVLAALYLIYNEGYAASSGTELTRTDLATEAIRLARVLVDLMPDEPEVLGLLALVLLTEARRPARTDDGGALVLLADQDRTRWNRPMIAEGHELVRRCLRRNTPGPYQIQAAINAVHDDAPSAAGTDWGQIVTLYDQLLRHTPTTVVALNRAVAVAERDGAQAGLDAIEPLRDELDGYYPLHAARADLLIRLHRDSDAADSYRKALELTDNEVFRGYLGDRLARLEPGA</sequence>
<dbReference type="AlphaFoldDB" id="A0A179VIG0"/>
<dbReference type="InterPro" id="IPR013325">
    <property type="entry name" value="RNA_pol_sigma_r2"/>
</dbReference>
<dbReference type="Gene3D" id="1.25.40.10">
    <property type="entry name" value="Tetratricopeptide repeat domain"/>
    <property type="match status" value="1"/>
</dbReference>
<dbReference type="EMBL" id="LQYE01000001">
    <property type="protein sequence ID" value="OAT70056.1"/>
    <property type="molecule type" value="Genomic_DNA"/>
</dbReference>
<dbReference type="Gene3D" id="1.10.10.10">
    <property type="entry name" value="Winged helix-like DNA-binding domain superfamily/Winged helix DNA-binding domain"/>
    <property type="match status" value="1"/>
</dbReference>
<dbReference type="Pfam" id="PF04542">
    <property type="entry name" value="Sigma70_r2"/>
    <property type="match status" value="1"/>
</dbReference>
<evidence type="ECO:0000256" key="4">
    <source>
        <dbReference type="ARBA" id="ARBA00023125"/>
    </source>
</evidence>
<dbReference type="SUPFAM" id="SSF88946">
    <property type="entry name" value="Sigma2 domain of RNA polymerase sigma factors"/>
    <property type="match status" value="1"/>
</dbReference>
<name>A0A179VIG0_9MYCO</name>
<dbReference type="Pfam" id="PF08281">
    <property type="entry name" value="Sigma70_r4_2"/>
    <property type="match status" value="1"/>
</dbReference>